<dbReference type="InterPro" id="IPR027417">
    <property type="entry name" value="P-loop_NTPase"/>
</dbReference>
<dbReference type="SUPFAM" id="SSF52540">
    <property type="entry name" value="P-loop containing nucleoside triphosphate hydrolases"/>
    <property type="match status" value="1"/>
</dbReference>
<dbReference type="KEGG" id="ima:PO878_07735"/>
<keyword evidence="2" id="KW-1185">Reference proteome</keyword>
<evidence type="ECO:0000313" key="1">
    <source>
        <dbReference type="EMBL" id="WCO68618.1"/>
    </source>
</evidence>
<dbReference type="RefSeq" id="WP_272738134.1">
    <property type="nucleotide sequence ID" value="NZ_CP116942.1"/>
</dbReference>
<dbReference type="Gene3D" id="3.40.50.300">
    <property type="entry name" value="P-loop containing nucleotide triphosphate hydrolases"/>
    <property type="match status" value="1"/>
</dbReference>
<protein>
    <submittedName>
        <fullName evidence="1">Uncharacterized protein</fullName>
    </submittedName>
</protein>
<accession>A0AAF0BX12</accession>
<dbReference type="EMBL" id="CP116942">
    <property type="protein sequence ID" value="WCO68618.1"/>
    <property type="molecule type" value="Genomic_DNA"/>
</dbReference>
<dbReference type="AlphaFoldDB" id="A0AAF0BX12"/>
<proteinExistence type="predicted"/>
<evidence type="ECO:0000313" key="2">
    <source>
        <dbReference type="Proteomes" id="UP001216390"/>
    </source>
</evidence>
<organism evidence="1 2">
    <name type="scientific">Iamia majanohamensis</name>
    <dbReference type="NCBI Taxonomy" id="467976"/>
    <lineage>
        <taxon>Bacteria</taxon>
        <taxon>Bacillati</taxon>
        <taxon>Actinomycetota</taxon>
        <taxon>Acidimicrobiia</taxon>
        <taxon>Acidimicrobiales</taxon>
        <taxon>Iamiaceae</taxon>
        <taxon>Iamia</taxon>
    </lineage>
</organism>
<reference evidence="1" key="1">
    <citation type="submission" date="2023-01" db="EMBL/GenBank/DDBJ databases">
        <title>The diversity of Class Acidimicrobiia in South China Sea sediment environments and the proposal of Iamia marina sp. nov., a novel species of the genus Iamia.</title>
        <authorList>
            <person name="He Y."/>
            <person name="Tian X."/>
        </authorList>
    </citation>
    <scope>NUCLEOTIDE SEQUENCE</scope>
    <source>
        <strain evidence="1">DSM 19957</strain>
    </source>
</reference>
<sequence>MSPSSWIVHLVGYPAVGKRTVAVELVAASEAVLGQRFVLVDNHLSGNPILAVLDHSGSGHVGAEVWELVDEVRDVVDRAIRDLAPPDRSFVFTNAAMVGDASGTRAVARLARLAEARQSTYVPVVLSCAPDELLRRVPAPDRRSHGKWTAPAEVAAHVARHAVLRPDSPHLLDLDTTSTPPARTARAILDHLAAIDPPG</sequence>
<name>A0AAF0BX12_9ACTN</name>
<dbReference type="Proteomes" id="UP001216390">
    <property type="component" value="Chromosome"/>
</dbReference>
<gene>
    <name evidence="1" type="ORF">PO878_07735</name>
</gene>